<dbReference type="Proteomes" id="UP001199916">
    <property type="component" value="Unassembled WGS sequence"/>
</dbReference>
<dbReference type="PANTHER" id="PTHR43252">
    <property type="entry name" value="TRANSCRIPTIONAL REGULATOR YQJI"/>
    <property type="match status" value="1"/>
</dbReference>
<dbReference type="Gene3D" id="1.10.10.10">
    <property type="entry name" value="Winged helix-like DNA-binding domain superfamily/Winged helix DNA-binding domain"/>
    <property type="match status" value="1"/>
</dbReference>
<dbReference type="Pfam" id="PF03551">
    <property type="entry name" value="PadR"/>
    <property type="match status" value="1"/>
</dbReference>
<organism evidence="2 3">
    <name type="scientific">Paenibacillus profundus</name>
    <dbReference type="NCBI Taxonomy" id="1173085"/>
    <lineage>
        <taxon>Bacteria</taxon>
        <taxon>Bacillati</taxon>
        <taxon>Bacillota</taxon>
        <taxon>Bacilli</taxon>
        <taxon>Bacillales</taxon>
        <taxon>Paenibacillaceae</taxon>
        <taxon>Paenibacillus</taxon>
    </lineage>
</organism>
<accession>A0ABS8YB10</accession>
<dbReference type="InterPro" id="IPR036388">
    <property type="entry name" value="WH-like_DNA-bd_sf"/>
</dbReference>
<evidence type="ECO:0000259" key="1">
    <source>
        <dbReference type="Pfam" id="PF03551"/>
    </source>
</evidence>
<evidence type="ECO:0000313" key="3">
    <source>
        <dbReference type="Proteomes" id="UP001199916"/>
    </source>
</evidence>
<evidence type="ECO:0000313" key="2">
    <source>
        <dbReference type="EMBL" id="MCE5169160.1"/>
    </source>
</evidence>
<dbReference type="RefSeq" id="WP_233696236.1">
    <property type="nucleotide sequence ID" value="NZ_JAJNBZ010000004.1"/>
</dbReference>
<protein>
    <submittedName>
        <fullName evidence="2">PadR family transcriptional regulator</fullName>
    </submittedName>
</protein>
<dbReference type="Gene3D" id="6.10.140.1570">
    <property type="match status" value="1"/>
</dbReference>
<gene>
    <name evidence="2" type="ORF">LQV63_07545</name>
</gene>
<keyword evidence="3" id="KW-1185">Reference proteome</keyword>
<proteinExistence type="predicted"/>
<reference evidence="2 3" key="1">
    <citation type="submission" date="2021-11" db="EMBL/GenBank/DDBJ databases">
        <title>Draft genome sequence of Paenibacillus profundus YoMME, a new Gram-positive bacteria with exoelectrogenic properties.</title>
        <authorList>
            <person name="Hubenova Y."/>
            <person name="Hubenova E."/>
            <person name="Manasiev Y."/>
            <person name="Peykov S."/>
            <person name="Mitov M."/>
        </authorList>
    </citation>
    <scope>NUCLEOTIDE SEQUENCE [LARGE SCALE GENOMIC DNA]</scope>
    <source>
        <strain evidence="2 3">YoMME</strain>
    </source>
</reference>
<feature type="domain" description="Transcription regulator PadR N-terminal" evidence="1">
    <location>
        <begin position="7"/>
        <end position="80"/>
    </location>
</feature>
<sequence>MQAKDIVLGLLMQGPKSGYDIKQEYEIELSHFFDASYGSVYPALKQLEKSGMIVKETVMQEGKPDKHLFTITDLGEQQFQQYLASPIQADFYRSDILARLYFGKYGSTDDLIRWLEEGMSERIRLLQQLEEVYEEYKTNFSPPRLISIQFGMQDYQAQIKVMQQGIDYLKSDQGHEFWEMPS</sequence>
<dbReference type="SUPFAM" id="SSF46785">
    <property type="entry name" value="Winged helix' DNA-binding domain"/>
    <property type="match status" value="1"/>
</dbReference>
<dbReference type="PANTHER" id="PTHR43252:SF6">
    <property type="entry name" value="NEGATIVE TRANSCRIPTION REGULATOR PADR"/>
    <property type="match status" value="1"/>
</dbReference>
<comment type="caution">
    <text evidence="2">The sequence shown here is derived from an EMBL/GenBank/DDBJ whole genome shotgun (WGS) entry which is preliminary data.</text>
</comment>
<dbReference type="EMBL" id="JAJNBZ010000004">
    <property type="protein sequence ID" value="MCE5169160.1"/>
    <property type="molecule type" value="Genomic_DNA"/>
</dbReference>
<dbReference type="InterPro" id="IPR005149">
    <property type="entry name" value="Tscrpt_reg_PadR_N"/>
</dbReference>
<name>A0ABS8YB10_9BACL</name>
<dbReference type="InterPro" id="IPR036390">
    <property type="entry name" value="WH_DNA-bd_sf"/>
</dbReference>